<proteinExistence type="predicted"/>
<organism evidence="1 2">
    <name type="scientific">Dendrolimus kikuchii</name>
    <dbReference type="NCBI Taxonomy" id="765133"/>
    <lineage>
        <taxon>Eukaryota</taxon>
        <taxon>Metazoa</taxon>
        <taxon>Ecdysozoa</taxon>
        <taxon>Arthropoda</taxon>
        <taxon>Hexapoda</taxon>
        <taxon>Insecta</taxon>
        <taxon>Pterygota</taxon>
        <taxon>Neoptera</taxon>
        <taxon>Endopterygota</taxon>
        <taxon>Lepidoptera</taxon>
        <taxon>Glossata</taxon>
        <taxon>Ditrysia</taxon>
        <taxon>Bombycoidea</taxon>
        <taxon>Lasiocampidae</taxon>
        <taxon>Dendrolimus</taxon>
    </lineage>
</organism>
<keyword evidence="2" id="KW-1185">Reference proteome</keyword>
<dbReference type="Proteomes" id="UP000824533">
    <property type="component" value="Linkage Group LG14"/>
</dbReference>
<reference evidence="1 2" key="1">
    <citation type="journal article" date="2021" name="Front. Genet.">
        <title>Chromosome-Level Genome Assembly Reveals Significant Gene Expansion in the Toll and IMD Signaling Pathways of Dendrolimus kikuchii.</title>
        <authorList>
            <person name="Zhou J."/>
            <person name="Wu P."/>
            <person name="Xiong Z."/>
            <person name="Liu N."/>
            <person name="Zhao N."/>
            <person name="Ji M."/>
            <person name="Qiu Y."/>
            <person name="Yang B."/>
        </authorList>
    </citation>
    <scope>NUCLEOTIDE SEQUENCE [LARGE SCALE GENOMIC DNA]</scope>
    <source>
        <strain evidence="1">Ann1</strain>
    </source>
</reference>
<sequence length="488" mass="54999">MPSYNHTIIMGDFNTCLLKQDTRCSFFKSVSESCGLSILPLNATHHFPNSTPSLLDLILVSSPNLVLNHGQYPADAFSCHDLIFLSFEIRAPKVNPKLLLQRNFCGMNIENLKADALNIDWTLLTGSGCIDEKVSILNENIIKLYDKHAPVRAIKIKHLPAPWLTEEIKLVLSKKATAKTRHNRRPTPSNWEKYVLIRNHCNKVCRDAQRRHIHDSVQNGDPAKIWKFLKSLGVGKPQNNSIPSDLNVDSLNSHFVSSSHIDKTCKDNTLKLFSSLPTPDYSQFVFTQFTDCDVKKSIVSITSKAVGSDSVSRNMILPILDIVLPIITHILNFSISNGSFPKIWKEALVTPIPKKSNPSSFSDFRPISILSFLSKVLERLVHNQLSIFLNKNDLLNPFQSGFRPGYSTVTTLVKITDDIRFAMDEGKVTMLTLLDFSNAFNAVDFDILLGILYSLNISPKVIEWFRNYLFGRSQCLEVWQLDFAGFGS</sequence>
<name>A0ACC1CX02_9NEOP</name>
<gene>
    <name evidence="1" type="ORF">K1T71_008254</name>
</gene>
<dbReference type="EMBL" id="CM034400">
    <property type="protein sequence ID" value="KAJ0176080.1"/>
    <property type="molecule type" value="Genomic_DNA"/>
</dbReference>
<evidence type="ECO:0000313" key="1">
    <source>
        <dbReference type="EMBL" id="KAJ0176080.1"/>
    </source>
</evidence>
<accession>A0ACC1CX02</accession>
<protein>
    <submittedName>
        <fullName evidence="1">Uncharacterized protein</fullName>
    </submittedName>
</protein>
<evidence type="ECO:0000313" key="2">
    <source>
        <dbReference type="Proteomes" id="UP000824533"/>
    </source>
</evidence>
<comment type="caution">
    <text evidence="1">The sequence shown here is derived from an EMBL/GenBank/DDBJ whole genome shotgun (WGS) entry which is preliminary data.</text>
</comment>